<evidence type="ECO:0000256" key="7">
    <source>
        <dbReference type="ARBA" id="ARBA00023033"/>
    </source>
</evidence>
<evidence type="ECO:0000256" key="3">
    <source>
        <dbReference type="ARBA" id="ARBA00022617"/>
    </source>
</evidence>
<dbReference type="GO" id="GO:0016705">
    <property type="term" value="F:oxidoreductase activity, acting on paired donors, with incorporation or reduction of molecular oxygen"/>
    <property type="evidence" value="ECO:0007669"/>
    <property type="project" value="InterPro"/>
</dbReference>
<sequence>MPKKKSVPYIGTKLEFLAAGGANNLHKYINSRHKKLGPIFKECLGGKTDLVFLSDPELIRTLFMNLEGKYPIHILPEPWVLYEKVYGAQRGLFFMDGEEWLHNRRILNKFLLKESGDDWIGESIEKTVTDTMQSWKLNLENGGRFPNIDSELYRLSTNVIVNILLGTHGLEQSRHYNEMLSMLSDSVKKIFYTTTKLYSIPVKWCQKLNLKVWRDFKESVDLSLFLAKKITREMIVSKNESDGLIKRMTEEDMSPEIITRIVSDLIIAAGDTVGMIV</sequence>
<dbReference type="SUPFAM" id="SSF48264">
    <property type="entry name" value="Cytochrome P450"/>
    <property type="match status" value="1"/>
</dbReference>
<comment type="cofactor">
    <cofactor evidence="1">
        <name>heme</name>
        <dbReference type="ChEBI" id="CHEBI:30413"/>
    </cofactor>
</comment>
<name>A0A8J2QG21_9NEOP</name>
<keyword evidence="3" id="KW-0349">Heme</keyword>
<dbReference type="Pfam" id="PF00067">
    <property type="entry name" value="p450"/>
    <property type="match status" value="1"/>
</dbReference>
<dbReference type="InterPro" id="IPR036396">
    <property type="entry name" value="Cyt_P450_sf"/>
</dbReference>
<evidence type="ECO:0000256" key="1">
    <source>
        <dbReference type="ARBA" id="ARBA00001971"/>
    </source>
</evidence>
<evidence type="ECO:0000313" key="9">
    <source>
        <dbReference type="Proteomes" id="UP000789524"/>
    </source>
</evidence>
<dbReference type="PANTHER" id="PTHR24279">
    <property type="entry name" value="CYTOCHROME P450"/>
    <property type="match status" value="1"/>
</dbReference>
<dbReference type="GO" id="GO:0005506">
    <property type="term" value="F:iron ion binding"/>
    <property type="evidence" value="ECO:0007669"/>
    <property type="project" value="InterPro"/>
</dbReference>
<evidence type="ECO:0000256" key="6">
    <source>
        <dbReference type="ARBA" id="ARBA00023004"/>
    </source>
</evidence>
<keyword evidence="6" id="KW-0408">Iron</keyword>
<reference evidence="8" key="1">
    <citation type="submission" date="2021-09" db="EMBL/GenBank/DDBJ databases">
        <authorList>
            <person name="Martin H S."/>
        </authorList>
    </citation>
    <scope>NUCLEOTIDE SEQUENCE</scope>
</reference>
<organism evidence="8 9">
    <name type="scientific">Danaus chrysippus</name>
    <name type="common">African queen</name>
    <dbReference type="NCBI Taxonomy" id="151541"/>
    <lineage>
        <taxon>Eukaryota</taxon>
        <taxon>Metazoa</taxon>
        <taxon>Ecdysozoa</taxon>
        <taxon>Arthropoda</taxon>
        <taxon>Hexapoda</taxon>
        <taxon>Insecta</taxon>
        <taxon>Pterygota</taxon>
        <taxon>Neoptera</taxon>
        <taxon>Endopterygota</taxon>
        <taxon>Lepidoptera</taxon>
        <taxon>Glossata</taxon>
        <taxon>Ditrysia</taxon>
        <taxon>Papilionoidea</taxon>
        <taxon>Nymphalidae</taxon>
        <taxon>Danainae</taxon>
        <taxon>Danaini</taxon>
        <taxon>Danaina</taxon>
        <taxon>Danaus</taxon>
        <taxon>Anosia</taxon>
    </lineage>
</organism>
<comment type="similarity">
    <text evidence="2">Belongs to the cytochrome P450 family.</text>
</comment>
<evidence type="ECO:0000256" key="2">
    <source>
        <dbReference type="ARBA" id="ARBA00010617"/>
    </source>
</evidence>
<keyword evidence="9" id="KW-1185">Reference proteome</keyword>
<dbReference type="Proteomes" id="UP000789524">
    <property type="component" value="Unassembled WGS sequence"/>
</dbReference>
<comment type="caution">
    <text evidence="8">The sequence shown here is derived from an EMBL/GenBank/DDBJ whole genome shotgun (WGS) entry which is preliminary data.</text>
</comment>
<dbReference type="EMBL" id="CAKASE010000047">
    <property type="protein sequence ID" value="CAG9561825.1"/>
    <property type="molecule type" value="Genomic_DNA"/>
</dbReference>
<protein>
    <submittedName>
        <fullName evidence="8">(African queen) hypothetical protein</fullName>
    </submittedName>
</protein>
<accession>A0A8J2QG21</accession>
<dbReference type="GO" id="GO:0020037">
    <property type="term" value="F:heme binding"/>
    <property type="evidence" value="ECO:0007669"/>
    <property type="project" value="InterPro"/>
</dbReference>
<keyword evidence="7" id="KW-0503">Monooxygenase</keyword>
<proteinExistence type="inferred from homology"/>
<dbReference type="AlphaFoldDB" id="A0A8J2QG21"/>
<dbReference type="PANTHER" id="PTHR24279:SF120">
    <property type="entry name" value="CYTOCHROME P450"/>
    <property type="match status" value="1"/>
</dbReference>
<evidence type="ECO:0000313" key="8">
    <source>
        <dbReference type="EMBL" id="CAG9561825.1"/>
    </source>
</evidence>
<keyword evidence="5" id="KW-0560">Oxidoreductase</keyword>
<dbReference type="Gene3D" id="1.10.630.10">
    <property type="entry name" value="Cytochrome P450"/>
    <property type="match status" value="1"/>
</dbReference>
<dbReference type="GO" id="GO:0004497">
    <property type="term" value="F:monooxygenase activity"/>
    <property type="evidence" value="ECO:0007669"/>
    <property type="project" value="UniProtKB-KW"/>
</dbReference>
<keyword evidence="4" id="KW-0479">Metal-binding</keyword>
<dbReference type="OrthoDB" id="3945418at2759"/>
<dbReference type="InterPro" id="IPR001128">
    <property type="entry name" value="Cyt_P450"/>
</dbReference>
<dbReference type="InterPro" id="IPR050479">
    <property type="entry name" value="CYP11_CYP27_families"/>
</dbReference>
<gene>
    <name evidence="8" type="ORF">DCHRY22_LOCUS3270</name>
</gene>
<evidence type="ECO:0000256" key="4">
    <source>
        <dbReference type="ARBA" id="ARBA00022723"/>
    </source>
</evidence>
<evidence type="ECO:0000256" key="5">
    <source>
        <dbReference type="ARBA" id="ARBA00023002"/>
    </source>
</evidence>